<evidence type="ECO:0000313" key="2">
    <source>
        <dbReference type="EMBL" id="MBB6035610.1"/>
    </source>
</evidence>
<keyword evidence="1" id="KW-0732">Signal</keyword>
<dbReference type="RefSeq" id="WP_239122319.1">
    <property type="nucleotide sequence ID" value="NZ_BONT01000082.1"/>
</dbReference>
<gene>
    <name evidence="2" type="ORF">HNR73_003474</name>
</gene>
<dbReference type="AlphaFoldDB" id="A0A841FUG5"/>
<keyword evidence="3" id="KW-1185">Reference proteome</keyword>
<dbReference type="Proteomes" id="UP000548476">
    <property type="component" value="Unassembled WGS sequence"/>
</dbReference>
<evidence type="ECO:0000313" key="3">
    <source>
        <dbReference type="Proteomes" id="UP000548476"/>
    </source>
</evidence>
<dbReference type="SUPFAM" id="SSF63829">
    <property type="entry name" value="Calcium-dependent phosphotriesterase"/>
    <property type="match status" value="1"/>
</dbReference>
<feature type="chain" id="PRO_5032988216" description="Superoxide dismutase" evidence="1">
    <location>
        <begin position="32"/>
        <end position="311"/>
    </location>
</feature>
<evidence type="ECO:0008006" key="4">
    <source>
        <dbReference type="Google" id="ProtNLM"/>
    </source>
</evidence>
<sequence length="311" mass="33244">MTDDRTLTRRTLITACAAVPAALLVAGPAEAADHHPDRIALPNGWRPEGIAIVGHHAYAGSLADGSVYRADLRTGAGTVHITGPGTGVVGLHADRRGRLFGAGGATGEGRVFDLDSGRTLATYRLAADAATFVNDVVVTPWAAYFTDSVSPFFYEVPFGPHGRLPGQERVRRVPITGDFVYDTGFNANGVTTTPDGRALLIVQSNRGLLFRVGRDGGSRAVDTGGVGLTFGDGLLRDGRRLYVVRNRANEVPVLGLDHSGTSAEPLRTVTDSRFDVPTTAARYRDRVYFVNARFNTPPTPDTTYDIVAVRR</sequence>
<proteinExistence type="predicted"/>
<organism evidence="2 3">
    <name type="scientific">Phytomonospora endophytica</name>
    <dbReference type="NCBI Taxonomy" id="714109"/>
    <lineage>
        <taxon>Bacteria</taxon>
        <taxon>Bacillati</taxon>
        <taxon>Actinomycetota</taxon>
        <taxon>Actinomycetes</taxon>
        <taxon>Micromonosporales</taxon>
        <taxon>Micromonosporaceae</taxon>
        <taxon>Phytomonospora</taxon>
    </lineage>
</organism>
<dbReference type="EMBL" id="JACHGT010000007">
    <property type="protein sequence ID" value="MBB6035610.1"/>
    <property type="molecule type" value="Genomic_DNA"/>
</dbReference>
<protein>
    <recommendedName>
        <fullName evidence="4">Superoxide dismutase</fullName>
    </recommendedName>
</protein>
<reference evidence="2 3" key="1">
    <citation type="submission" date="2020-08" db="EMBL/GenBank/DDBJ databases">
        <title>Genomic Encyclopedia of Type Strains, Phase IV (KMG-IV): sequencing the most valuable type-strain genomes for metagenomic binning, comparative biology and taxonomic classification.</title>
        <authorList>
            <person name="Goeker M."/>
        </authorList>
    </citation>
    <scope>NUCLEOTIDE SEQUENCE [LARGE SCALE GENOMIC DNA]</scope>
    <source>
        <strain evidence="2 3">YIM 65646</strain>
    </source>
</reference>
<evidence type="ECO:0000256" key="1">
    <source>
        <dbReference type="SAM" id="SignalP"/>
    </source>
</evidence>
<dbReference type="PROSITE" id="PS51318">
    <property type="entry name" value="TAT"/>
    <property type="match status" value="1"/>
</dbReference>
<dbReference type="InterPro" id="IPR011042">
    <property type="entry name" value="6-blade_b-propeller_TolB-like"/>
</dbReference>
<dbReference type="InterPro" id="IPR006311">
    <property type="entry name" value="TAT_signal"/>
</dbReference>
<dbReference type="Gene3D" id="2.120.10.30">
    <property type="entry name" value="TolB, C-terminal domain"/>
    <property type="match status" value="1"/>
</dbReference>
<accession>A0A841FUG5</accession>
<feature type="signal peptide" evidence="1">
    <location>
        <begin position="1"/>
        <end position="31"/>
    </location>
</feature>
<comment type="caution">
    <text evidence="2">The sequence shown here is derived from an EMBL/GenBank/DDBJ whole genome shotgun (WGS) entry which is preliminary data.</text>
</comment>
<name>A0A841FUG5_9ACTN</name>